<name>A0A9Q2S1R3_9RHOB</name>
<accession>A0A9Q2S1R3</accession>
<organism evidence="4 5">
    <name type="scientific">Pseudosulfitobacter pseudonitzschiae</name>
    <dbReference type="NCBI Taxonomy" id="1402135"/>
    <lineage>
        <taxon>Bacteria</taxon>
        <taxon>Pseudomonadati</taxon>
        <taxon>Pseudomonadota</taxon>
        <taxon>Alphaproteobacteria</taxon>
        <taxon>Rhodobacterales</taxon>
        <taxon>Roseobacteraceae</taxon>
        <taxon>Pseudosulfitobacter</taxon>
    </lineage>
</organism>
<dbReference type="RefSeq" id="WP_231035423.1">
    <property type="nucleotide sequence ID" value="NZ_JAJNGX010000016.1"/>
</dbReference>
<dbReference type="InterPro" id="IPR013423">
    <property type="entry name" value="CHP02594"/>
</dbReference>
<dbReference type="NCBIfam" id="TIGR02594">
    <property type="entry name" value="TIGR02594 family protein"/>
    <property type="match status" value="1"/>
</dbReference>
<dbReference type="Pfam" id="PF05257">
    <property type="entry name" value="CHAP"/>
    <property type="match status" value="1"/>
</dbReference>
<protein>
    <submittedName>
        <fullName evidence="4">TIGR02594 family protein</fullName>
    </submittedName>
</protein>
<evidence type="ECO:0000313" key="5">
    <source>
        <dbReference type="Proteomes" id="UP000809337"/>
    </source>
</evidence>
<proteinExistence type="predicted"/>
<gene>
    <name evidence="4" type="ORF">JQX14_18195</name>
</gene>
<keyword evidence="1" id="KW-0472">Membrane</keyword>
<keyword evidence="1" id="KW-0812">Transmembrane</keyword>
<comment type="caution">
    <text evidence="4">The sequence shown here is derived from an EMBL/GenBank/DDBJ whole genome shotgun (WGS) entry which is preliminary data.</text>
</comment>
<keyword evidence="1" id="KW-1133">Transmembrane helix</keyword>
<dbReference type="InterPro" id="IPR038765">
    <property type="entry name" value="Papain-like_cys_pep_sf"/>
</dbReference>
<dbReference type="SUPFAM" id="SSF47090">
    <property type="entry name" value="PGBD-like"/>
    <property type="match status" value="1"/>
</dbReference>
<sequence>MTAYNSVIFETAGQYLGLEEWPGAKHNPQIVGFFEDVGHGWVKDDETAWCAAFVGSVLAQVGLPNSGKLNARSYLDWGREVAPADARAGDVVVFWRGSPSGWQGHVAFLVRFESDRVIVRGGNQGNKVSDASYPLSRMLGLRRAIGSGDVSTSRPLLKVGSRGVFVMDLQEQLRMLNYHSGALDGQFGSRTRESVAAFQADNGLMADGIVGAKTWKALQVAEPRPLRDHTEQSLAEAGSTTILNARKAENALTTTEGVAAAGLTVGGMVEMSAAAQRAEGALEIGQRMLVQYWPIIIMGLLILLATRYGKRIIRSIKKARVDDAVTGRNLGR</sequence>
<feature type="domain" description="Peptidoglycan binding-like" evidence="2">
    <location>
        <begin position="164"/>
        <end position="218"/>
    </location>
</feature>
<dbReference type="InterPro" id="IPR036365">
    <property type="entry name" value="PGBD-like_sf"/>
</dbReference>
<dbReference type="Proteomes" id="UP000809337">
    <property type="component" value="Unassembled WGS sequence"/>
</dbReference>
<reference evidence="4" key="1">
    <citation type="submission" date="2021-01" db="EMBL/GenBank/DDBJ databases">
        <title>Diatom-associated Roseobacters Show Island Model of Population Structure.</title>
        <authorList>
            <person name="Qu L."/>
            <person name="Feng X."/>
            <person name="Chen Y."/>
            <person name="Li L."/>
            <person name="Wang X."/>
            <person name="Hu Z."/>
            <person name="Wang H."/>
            <person name="Luo H."/>
        </authorList>
    </citation>
    <scope>NUCLEOTIDE SEQUENCE</scope>
    <source>
        <strain evidence="4">SM26-45</strain>
    </source>
</reference>
<evidence type="ECO:0000313" key="4">
    <source>
        <dbReference type="EMBL" id="MBM2356487.1"/>
    </source>
</evidence>
<feature type="transmembrane region" description="Helical" evidence="1">
    <location>
        <begin position="292"/>
        <end position="309"/>
    </location>
</feature>
<evidence type="ECO:0000256" key="1">
    <source>
        <dbReference type="SAM" id="Phobius"/>
    </source>
</evidence>
<dbReference type="EMBL" id="JAFBWN010000016">
    <property type="protein sequence ID" value="MBM2356487.1"/>
    <property type="molecule type" value="Genomic_DNA"/>
</dbReference>
<dbReference type="AlphaFoldDB" id="A0A9Q2S1R3"/>
<evidence type="ECO:0000259" key="3">
    <source>
        <dbReference type="Pfam" id="PF05257"/>
    </source>
</evidence>
<dbReference type="InterPro" id="IPR007921">
    <property type="entry name" value="CHAP_dom"/>
</dbReference>
<dbReference type="SUPFAM" id="SSF54001">
    <property type="entry name" value="Cysteine proteinases"/>
    <property type="match status" value="1"/>
</dbReference>
<feature type="domain" description="Peptidase C51" evidence="3">
    <location>
        <begin position="44"/>
        <end position="123"/>
    </location>
</feature>
<dbReference type="Gene3D" id="3.90.1720.10">
    <property type="entry name" value="endopeptidase domain like (from Nostoc punctiforme)"/>
    <property type="match status" value="1"/>
</dbReference>
<dbReference type="Gene3D" id="1.10.101.10">
    <property type="entry name" value="PGBD-like superfamily/PGBD"/>
    <property type="match status" value="1"/>
</dbReference>
<dbReference type="InterPro" id="IPR002477">
    <property type="entry name" value="Peptidoglycan-bd-like"/>
</dbReference>
<dbReference type="Pfam" id="PF01471">
    <property type="entry name" value="PG_binding_1"/>
    <property type="match status" value="1"/>
</dbReference>
<dbReference type="InterPro" id="IPR036366">
    <property type="entry name" value="PGBDSf"/>
</dbReference>
<evidence type="ECO:0000259" key="2">
    <source>
        <dbReference type="Pfam" id="PF01471"/>
    </source>
</evidence>